<name>A0A4C1TUT8_EUMVA</name>
<evidence type="ECO:0000313" key="2">
    <source>
        <dbReference type="Proteomes" id="UP000299102"/>
    </source>
</evidence>
<evidence type="ECO:0000313" key="1">
    <source>
        <dbReference type="EMBL" id="GBP17803.1"/>
    </source>
</evidence>
<keyword evidence="2" id="KW-1185">Reference proteome</keyword>
<gene>
    <name evidence="1" type="ORF">EVAR_102662_1</name>
</gene>
<accession>A0A4C1TUT8</accession>
<sequence length="185" mass="20633">MDSLILCIARPSYQSQFKPGSVLNFRSDAGFALIFDSASSRVPGVAGHKPRLCPNQTKSDFKILCQSIRTDRTKDNTPNIVNKKKKTKILTWVRRGWRGTPLLRAELPPPSLYRHPDVAFRPVSDRSGGYLVETDNLFLSKTLVTHSSAFRYPLSPRKAGNALIALLKLRVSMGGGDRLLLLWLA</sequence>
<reference evidence="1 2" key="1">
    <citation type="journal article" date="2019" name="Commun. Biol.">
        <title>The bagworm genome reveals a unique fibroin gene that provides high tensile strength.</title>
        <authorList>
            <person name="Kono N."/>
            <person name="Nakamura H."/>
            <person name="Ohtoshi R."/>
            <person name="Tomita M."/>
            <person name="Numata K."/>
            <person name="Arakawa K."/>
        </authorList>
    </citation>
    <scope>NUCLEOTIDE SEQUENCE [LARGE SCALE GENOMIC DNA]</scope>
</reference>
<dbReference type="EMBL" id="BGZK01000090">
    <property type="protein sequence ID" value="GBP17803.1"/>
    <property type="molecule type" value="Genomic_DNA"/>
</dbReference>
<dbReference type="AlphaFoldDB" id="A0A4C1TUT8"/>
<comment type="caution">
    <text evidence="1">The sequence shown here is derived from an EMBL/GenBank/DDBJ whole genome shotgun (WGS) entry which is preliminary data.</text>
</comment>
<organism evidence="1 2">
    <name type="scientific">Eumeta variegata</name>
    <name type="common">Bagworm moth</name>
    <name type="synonym">Eumeta japonica</name>
    <dbReference type="NCBI Taxonomy" id="151549"/>
    <lineage>
        <taxon>Eukaryota</taxon>
        <taxon>Metazoa</taxon>
        <taxon>Ecdysozoa</taxon>
        <taxon>Arthropoda</taxon>
        <taxon>Hexapoda</taxon>
        <taxon>Insecta</taxon>
        <taxon>Pterygota</taxon>
        <taxon>Neoptera</taxon>
        <taxon>Endopterygota</taxon>
        <taxon>Lepidoptera</taxon>
        <taxon>Glossata</taxon>
        <taxon>Ditrysia</taxon>
        <taxon>Tineoidea</taxon>
        <taxon>Psychidae</taxon>
        <taxon>Oiketicinae</taxon>
        <taxon>Eumeta</taxon>
    </lineage>
</organism>
<dbReference type="Proteomes" id="UP000299102">
    <property type="component" value="Unassembled WGS sequence"/>
</dbReference>
<proteinExistence type="predicted"/>
<protein>
    <submittedName>
        <fullName evidence="1">Uncharacterized protein</fullName>
    </submittedName>
</protein>